<accession>A0AA91DUE0</accession>
<keyword evidence="1" id="KW-0732">Signal</keyword>
<feature type="chain" id="PRO_5041744394" evidence="1">
    <location>
        <begin position="28"/>
        <end position="221"/>
    </location>
</feature>
<name>A0AA91DUE0_VARPD</name>
<sequence length="221" mass="23677">MHSAKSFGFKAILGAVFAAAATTSAIAAAPSFADCFKLKPGVNYTLSDRSKIQIVKARFAGKAAMSVVSTDGGVKTAKFFDETGRQRLGSEQYGVAALGGNASKVVIKEVFSAPFPEVPADIKPGGNFKLAGKGVKTTSAGNEAFDFANKYQSEHVFVGFENLELKPNYNARTFENVCHVRSRGEDNSVDSWYAPEYGVIKMQVKTAKGESLFSYELDGLE</sequence>
<evidence type="ECO:0000313" key="3">
    <source>
        <dbReference type="Proteomes" id="UP000077852"/>
    </source>
</evidence>
<protein>
    <submittedName>
        <fullName evidence="2">Uncharacterized protein</fullName>
    </submittedName>
</protein>
<organism evidence="2 3">
    <name type="scientific">Variovorax paradoxus</name>
    <dbReference type="NCBI Taxonomy" id="34073"/>
    <lineage>
        <taxon>Bacteria</taxon>
        <taxon>Pseudomonadati</taxon>
        <taxon>Pseudomonadota</taxon>
        <taxon>Betaproteobacteria</taxon>
        <taxon>Burkholderiales</taxon>
        <taxon>Comamonadaceae</taxon>
        <taxon>Variovorax</taxon>
    </lineage>
</organism>
<feature type="signal peptide" evidence="1">
    <location>
        <begin position="1"/>
        <end position="27"/>
    </location>
</feature>
<evidence type="ECO:0000256" key="1">
    <source>
        <dbReference type="SAM" id="SignalP"/>
    </source>
</evidence>
<reference evidence="2 3" key="1">
    <citation type="submission" date="2016-03" db="EMBL/GenBank/DDBJ databases">
        <title>Genome sequence of Variovorax paradoxus KB5.</title>
        <authorList>
            <person name="Jeong H."/>
            <person name="Hong C.E."/>
            <person name="Jo S.H."/>
            <person name="Park J.M."/>
        </authorList>
    </citation>
    <scope>NUCLEOTIDE SEQUENCE [LARGE SCALE GENOMIC DNA]</scope>
    <source>
        <strain evidence="2 3">KB5</strain>
    </source>
</reference>
<evidence type="ECO:0000313" key="2">
    <source>
        <dbReference type="EMBL" id="OAK66781.1"/>
    </source>
</evidence>
<dbReference type="EMBL" id="LVHG01000013">
    <property type="protein sequence ID" value="OAK66781.1"/>
    <property type="molecule type" value="Genomic_DNA"/>
</dbReference>
<comment type="caution">
    <text evidence="2">The sequence shown here is derived from an EMBL/GenBank/DDBJ whole genome shotgun (WGS) entry which is preliminary data.</text>
</comment>
<dbReference type="Proteomes" id="UP000077852">
    <property type="component" value="Unassembled WGS sequence"/>
</dbReference>
<gene>
    <name evidence="2" type="ORF">A3K87_06140</name>
</gene>
<proteinExistence type="predicted"/>
<dbReference type="AlphaFoldDB" id="A0AA91DUE0"/>